<dbReference type="GO" id="GO:0003677">
    <property type="term" value="F:DNA binding"/>
    <property type="evidence" value="ECO:0007669"/>
    <property type="project" value="TreeGrafter"/>
</dbReference>
<evidence type="ECO:0000256" key="2">
    <source>
        <dbReference type="ARBA" id="ARBA00022737"/>
    </source>
</evidence>
<keyword evidence="2" id="KW-0677">Repeat</keyword>
<keyword evidence="6" id="KW-0539">Nucleus</keyword>
<dbReference type="Gene3D" id="3.40.50.10810">
    <property type="entry name" value="Tandem AAA-ATPase domain"/>
    <property type="match status" value="1"/>
</dbReference>
<keyword evidence="5" id="KW-0067">ATP-binding</keyword>
<dbReference type="InterPro" id="IPR027417">
    <property type="entry name" value="P-loop_NTPase"/>
</dbReference>
<evidence type="ECO:0000256" key="7">
    <source>
        <dbReference type="SAM" id="MobiDB-lite"/>
    </source>
</evidence>
<feature type="region of interest" description="Disordered" evidence="7">
    <location>
        <begin position="1271"/>
        <end position="1304"/>
    </location>
</feature>
<comment type="caution">
    <text evidence="11">The sequence shown here is derived from an EMBL/GenBank/DDBJ whole genome shotgun (WGS) entry which is preliminary data.</text>
</comment>
<dbReference type="GO" id="GO:0003682">
    <property type="term" value="F:chromatin binding"/>
    <property type="evidence" value="ECO:0007669"/>
    <property type="project" value="TreeGrafter"/>
</dbReference>
<dbReference type="InterPro" id="IPR001650">
    <property type="entry name" value="Helicase_C-like"/>
</dbReference>
<dbReference type="PROSITE" id="PS51192">
    <property type="entry name" value="HELICASE_ATP_BIND_1"/>
    <property type="match status" value="1"/>
</dbReference>
<protein>
    <submittedName>
        <fullName evidence="11">SNF2 family N-terminal domain</fullName>
    </submittedName>
</protein>
<dbReference type="Gene3D" id="3.40.50.300">
    <property type="entry name" value="P-loop containing nucleotide triphosphate hydrolases"/>
    <property type="match status" value="1"/>
</dbReference>
<dbReference type="PANTHER" id="PTHR45623">
    <property type="entry name" value="CHROMODOMAIN-HELICASE-DNA-BINDING PROTEIN 3-RELATED-RELATED"/>
    <property type="match status" value="1"/>
</dbReference>
<organism evidence="11 12">
    <name type="scientific">Carpediemonas membranifera</name>
    <dbReference type="NCBI Taxonomy" id="201153"/>
    <lineage>
        <taxon>Eukaryota</taxon>
        <taxon>Metamonada</taxon>
        <taxon>Carpediemonas-like organisms</taxon>
        <taxon>Carpediemonas</taxon>
    </lineage>
</organism>
<feature type="domain" description="Helicase ATP-binding" evidence="9">
    <location>
        <begin position="481"/>
        <end position="659"/>
    </location>
</feature>
<evidence type="ECO:0000256" key="4">
    <source>
        <dbReference type="ARBA" id="ARBA00022801"/>
    </source>
</evidence>
<evidence type="ECO:0000256" key="1">
    <source>
        <dbReference type="ARBA" id="ARBA00004123"/>
    </source>
</evidence>
<gene>
    <name evidence="11" type="ORF">J8273_4798</name>
</gene>
<evidence type="ECO:0000259" key="8">
    <source>
        <dbReference type="PROSITE" id="PS50013"/>
    </source>
</evidence>
<feature type="compositionally biased region" description="Low complexity" evidence="7">
    <location>
        <begin position="105"/>
        <end position="119"/>
    </location>
</feature>
<dbReference type="SMART" id="SM00298">
    <property type="entry name" value="CHROMO"/>
    <property type="match status" value="2"/>
</dbReference>
<evidence type="ECO:0000259" key="10">
    <source>
        <dbReference type="PROSITE" id="PS51194"/>
    </source>
</evidence>
<feature type="compositionally biased region" description="Basic and acidic residues" evidence="7">
    <location>
        <begin position="1286"/>
        <end position="1295"/>
    </location>
</feature>
<dbReference type="Pfam" id="PF00176">
    <property type="entry name" value="SNF2-rel_dom"/>
    <property type="match status" value="1"/>
</dbReference>
<sequence length="1507" mass="171276">MRTYHCDMPSISAVSTRERHIQEVEFLVPVNTSKAAAKQFTTIEDLELERIYNPELVRAIPPLSFTETHLKVLIEQRIPPPMPKLKAKPKPRRKYVGIDEDEAEASFSEESAEESAAGGDSDDAWLPKSEARALKKKKRAPKAEGPAMVGVSALTGRSRRRRRAEEEDDDDFVQPPRKKADDGFVRRSTRSRATASNEYPDSELEEEEEEPQPQEPVDEPVPDLFSIEHIWEHANLSPEMAAAMVPSSRIRPDQLSASGKANLEAYLQAVNSGETPTARPGALPPTMPEDYDGELMVAENGPPYMAMRVKWKGLSYVHCTWENISDLVLLRSYNRVINYFKQVDAHYDRVAQAAEEDKEEILVEYEMQKRQYELHCKVERIINVRTVEVDTHKRRHEYLVKWKGLDYKACTWEEKDVVDANGKTAFDTMVYYQRQLQNIYAKPIPAFGERPPFRPMETQPAYFPQGLQLRDYQLTGLNFLAAAWHQRRGVILADEMGLGKTIQCSAILGYLHTMCHSPGPFLVVVPLSTIAAWQKELKTWAPFFNVITFIGDAKSREVCIENEFKTMVYVHSRREKATVPKFQVMLTTYEQSSNNEEILRAFQWRGLVVDEAHRLKNNESVLYRSLQRFKTDWRCLVTGTPLQNSVKELWALLHFIAPQTFPSAQEFEEKYGDPNNQDQIGELHKVLQPYMLRREKKDVEKSLPPKTERILRVGLAPLQKDYYKWIITRNLGELSKNTKAKHSLINIMVQLKKVCNHPFLFDGARERVWQGGVAQSVDDHIKGITSTCGKMRLLDQLLNKLKADGHRVLIFSQMVMMLDVISEYLRAKRFKFQRLDGSTNAEDRRKAMHAFNSPESDDFVFILSTKAGGLGINLQTADTVIVFDSDWNPQNDLQAQARAHRIGQQKSVNIYRFVTKDTIEENIVERAKKKMILDHLIIQRLDAKGDGTEQNSTASALIQQKNGPNDFTRDELGAILKFGAERLFTDEHKDEEEAEDLDDILARAEEREAPEGEKTGASEAFLAGFKVTDMKFDDDGENDASFWNRLIPEDQRVKDEQAASGQEVLAPRRARMKGIYGLEEEEEDEAPPAPTERFMSHKDIRTMIARIKRWPHGDFTDQIIADPSLSDYFADAEQARETIEQILNLAQEAADASEADAKGRHKATATFQGVPFDAIDMITKAQDLALIRRHVHDDKFAWPVRVAKPSWAGSFKWTSRHDTLLLLRVVDAGFVSDEKQLIVDRKRWPTDFRPGSYHKRVRALLNALAKTEPKSMRAIKRKGAPGTAVKAEKRAHTADDGDGDEPQYDSEIIIPERARIDEGLIELGAALLKRIRDTDVKPVQLALSTHGPELTALKSWSTDQQKALARLAGTVAQIVAESTAEPDIRAAIKFCWLMLASRFYRKTLQQVLGWPDILNYAGDMTSVVTRECVGKLGNGISLAADPTHDPSHLYDDHYVISDQPETRDASAVSKALKLDSYKSRTGLRLVVEVNRKAMEKAVENRGMPRRK</sequence>
<dbReference type="GO" id="GO:0016887">
    <property type="term" value="F:ATP hydrolysis activity"/>
    <property type="evidence" value="ECO:0007669"/>
    <property type="project" value="TreeGrafter"/>
</dbReference>
<dbReference type="SUPFAM" id="SSF52540">
    <property type="entry name" value="P-loop containing nucleoside triphosphate hydrolases"/>
    <property type="match status" value="2"/>
</dbReference>
<dbReference type="InterPro" id="IPR049730">
    <property type="entry name" value="SNF2/RAD54-like_C"/>
</dbReference>
<keyword evidence="12" id="KW-1185">Reference proteome</keyword>
<evidence type="ECO:0000259" key="9">
    <source>
        <dbReference type="PROSITE" id="PS51192"/>
    </source>
</evidence>
<dbReference type="Pfam" id="PF00385">
    <property type="entry name" value="Chromo"/>
    <property type="match status" value="1"/>
</dbReference>
<dbReference type="InterPro" id="IPR000330">
    <property type="entry name" value="SNF2_N"/>
</dbReference>
<name>A0A8J6B3S0_9EUKA</name>
<dbReference type="Gene3D" id="2.40.50.40">
    <property type="match status" value="2"/>
</dbReference>
<evidence type="ECO:0000313" key="12">
    <source>
        <dbReference type="Proteomes" id="UP000717585"/>
    </source>
</evidence>
<feature type="region of interest" description="Disordered" evidence="7">
    <location>
        <begin position="102"/>
        <end position="220"/>
    </location>
</feature>
<dbReference type="GO" id="GO:0000785">
    <property type="term" value="C:chromatin"/>
    <property type="evidence" value="ECO:0007669"/>
    <property type="project" value="TreeGrafter"/>
</dbReference>
<feature type="domain" description="Helicase C-terminal" evidence="10">
    <location>
        <begin position="793"/>
        <end position="956"/>
    </location>
</feature>
<dbReference type="OrthoDB" id="5857104at2759"/>
<dbReference type="Proteomes" id="UP000717585">
    <property type="component" value="Unassembled WGS sequence"/>
</dbReference>
<evidence type="ECO:0000256" key="5">
    <source>
        <dbReference type="ARBA" id="ARBA00022840"/>
    </source>
</evidence>
<dbReference type="GO" id="GO:0042393">
    <property type="term" value="F:histone binding"/>
    <property type="evidence" value="ECO:0007669"/>
    <property type="project" value="TreeGrafter"/>
</dbReference>
<dbReference type="InterPro" id="IPR038718">
    <property type="entry name" value="SNF2-like_sf"/>
</dbReference>
<feature type="domain" description="Chromo" evidence="8">
    <location>
        <begin position="376"/>
        <end position="444"/>
    </location>
</feature>
<evidence type="ECO:0000256" key="3">
    <source>
        <dbReference type="ARBA" id="ARBA00022741"/>
    </source>
</evidence>
<dbReference type="PROSITE" id="PS50013">
    <property type="entry name" value="CHROMO_2"/>
    <property type="match status" value="1"/>
</dbReference>
<dbReference type="Pfam" id="PF00271">
    <property type="entry name" value="Helicase_C"/>
    <property type="match status" value="1"/>
</dbReference>
<dbReference type="InterPro" id="IPR014001">
    <property type="entry name" value="Helicase_ATP-bd"/>
</dbReference>
<dbReference type="GO" id="GO:0140658">
    <property type="term" value="F:ATP-dependent chromatin remodeler activity"/>
    <property type="evidence" value="ECO:0007669"/>
    <property type="project" value="TreeGrafter"/>
</dbReference>
<dbReference type="SUPFAM" id="SSF54160">
    <property type="entry name" value="Chromo domain-like"/>
    <property type="match status" value="2"/>
</dbReference>
<proteinExistence type="predicted"/>
<feature type="compositionally biased region" description="Acidic residues" evidence="7">
    <location>
        <begin position="200"/>
        <end position="220"/>
    </location>
</feature>
<dbReference type="SMART" id="SM00487">
    <property type="entry name" value="DEXDc"/>
    <property type="match status" value="1"/>
</dbReference>
<keyword evidence="3" id="KW-0547">Nucleotide-binding</keyword>
<dbReference type="InterPro" id="IPR016197">
    <property type="entry name" value="Chromo-like_dom_sf"/>
</dbReference>
<dbReference type="PANTHER" id="PTHR45623:SF14">
    <property type="entry name" value="CHROMODOMAIN-HELICASE-DNA-BINDING PROTEIN 1"/>
    <property type="match status" value="1"/>
</dbReference>
<comment type="subcellular location">
    <subcellularLocation>
        <location evidence="1">Nucleus</location>
    </subcellularLocation>
</comment>
<dbReference type="GO" id="GO:0005634">
    <property type="term" value="C:nucleus"/>
    <property type="evidence" value="ECO:0007669"/>
    <property type="project" value="UniProtKB-SubCell"/>
</dbReference>
<keyword evidence="4" id="KW-0378">Hydrolase</keyword>
<dbReference type="InterPro" id="IPR000953">
    <property type="entry name" value="Chromo/chromo_shadow_dom"/>
</dbReference>
<dbReference type="GO" id="GO:0005524">
    <property type="term" value="F:ATP binding"/>
    <property type="evidence" value="ECO:0007669"/>
    <property type="project" value="UniProtKB-KW"/>
</dbReference>
<dbReference type="PROSITE" id="PS51194">
    <property type="entry name" value="HELICASE_CTER"/>
    <property type="match status" value="1"/>
</dbReference>
<dbReference type="EMBL" id="JAHDYR010000021">
    <property type="protein sequence ID" value="KAG9393679.1"/>
    <property type="molecule type" value="Genomic_DNA"/>
</dbReference>
<dbReference type="CDD" id="cd18793">
    <property type="entry name" value="SF2_C_SNF"/>
    <property type="match status" value="1"/>
</dbReference>
<evidence type="ECO:0000313" key="11">
    <source>
        <dbReference type="EMBL" id="KAG9393679.1"/>
    </source>
</evidence>
<accession>A0A8J6B3S0</accession>
<evidence type="ECO:0000256" key="6">
    <source>
        <dbReference type="ARBA" id="ARBA00023242"/>
    </source>
</evidence>
<dbReference type="InterPro" id="IPR023780">
    <property type="entry name" value="Chromo_domain"/>
</dbReference>
<dbReference type="GO" id="GO:0034728">
    <property type="term" value="P:nucleosome organization"/>
    <property type="evidence" value="ECO:0007669"/>
    <property type="project" value="TreeGrafter"/>
</dbReference>
<dbReference type="SMART" id="SM00490">
    <property type="entry name" value="HELICc"/>
    <property type="match status" value="1"/>
</dbReference>
<reference evidence="11" key="1">
    <citation type="submission" date="2021-05" db="EMBL/GenBank/DDBJ databases">
        <title>A free-living protist that lacks canonical eukaryotic 1 DNA replication and segregation systems.</title>
        <authorList>
            <person name="Salas-Leiva D.E."/>
            <person name="Tromer E.C."/>
            <person name="Curtis B.A."/>
            <person name="Jerlstrom-Hultqvist J."/>
            <person name="Kolisko M."/>
            <person name="Yi Z."/>
            <person name="Salas-Leiva J.S."/>
            <person name="Gallot-Lavallee L."/>
            <person name="Kops G.J.P.L."/>
            <person name="Archibald J.M."/>
            <person name="Simpson A.G.B."/>
            <person name="Roger A.J."/>
        </authorList>
    </citation>
    <scope>NUCLEOTIDE SEQUENCE</scope>
    <source>
        <strain evidence="11">BICM</strain>
    </source>
</reference>